<reference evidence="4 5" key="1">
    <citation type="journal article" date="2019" name="Sci. Rep.">
        <title>Orb-weaving spider Araneus ventricosus genome elucidates the spidroin gene catalogue.</title>
        <authorList>
            <person name="Kono N."/>
            <person name="Nakamura H."/>
            <person name="Ohtoshi R."/>
            <person name="Moran D.A.P."/>
            <person name="Shinohara A."/>
            <person name="Yoshida Y."/>
            <person name="Fujiwara M."/>
            <person name="Mori M."/>
            <person name="Tomita M."/>
            <person name="Arakawa K."/>
        </authorList>
    </citation>
    <scope>NUCLEOTIDE SEQUENCE [LARGE SCALE GENOMIC DNA]</scope>
</reference>
<comment type="caution">
    <text evidence="4">The sequence shown here is derived from an EMBL/GenBank/DDBJ whole genome shotgun (WGS) entry which is preliminary data.</text>
</comment>
<dbReference type="EMBL" id="BGPR01009010">
    <property type="protein sequence ID" value="GBN37390.1"/>
    <property type="molecule type" value="Genomic_DNA"/>
</dbReference>
<evidence type="ECO:0000256" key="2">
    <source>
        <dbReference type="SAM" id="MobiDB-lite"/>
    </source>
</evidence>
<organism evidence="4 5">
    <name type="scientific">Araneus ventricosus</name>
    <name type="common">Orbweaver spider</name>
    <name type="synonym">Epeira ventricosa</name>
    <dbReference type="NCBI Taxonomy" id="182803"/>
    <lineage>
        <taxon>Eukaryota</taxon>
        <taxon>Metazoa</taxon>
        <taxon>Ecdysozoa</taxon>
        <taxon>Arthropoda</taxon>
        <taxon>Chelicerata</taxon>
        <taxon>Arachnida</taxon>
        <taxon>Araneae</taxon>
        <taxon>Araneomorphae</taxon>
        <taxon>Entelegynae</taxon>
        <taxon>Araneoidea</taxon>
        <taxon>Araneidae</taxon>
        <taxon>Araneus</taxon>
    </lineage>
</organism>
<dbReference type="InterPro" id="IPR013602">
    <property type="entry name" value="Dynein_heavy_linker"/>
</dbReference>
<dbReference type="Gene3D" id="3.20.180.20">
    <property type="entry name" value="Dynein heavy chain, N-terminal domain 2"/>
    <property type="match status" value="1"/>
</dbReference>
<dbReference type="Pfam" id="PF08393">
    <property type="entry name" value="DHC_N2"/>
    <property type="match status" value="1"/>
</dbReference>
<gene>
    <name evidence="4" type="primary">DNAH8_6</name>
    <name evidence="4" type="ORF">AVEN_218389_1</name>
</gene>
<dbReference type="GO" id="GO:0007018">
    <property type="term" value="P:microtubule-based movement"/>
    <property type="evidence" value="ECO:0007669"/>
    <property type="project" value="InterPro"/>
</dbReference>
<feature type="domain" description="Dynein heavy chain linker" evidence="3">
    <location>
        <begin position="14"/>
        <end position="255"/>
    </location>
</feature>
<feature type="compositionally biased region" description="Polar residues" evidence="2">
    <location>
        <begin position="290"/>
        <end position="309"/>
    </location>
</feature>
<dbReference type="InterPro" id="IPR026983">
    <property type="entry name" value="DHC"/>
</dbReference>
<dbReference type="InterPro" id="IPR042228">
    <property type="entry name" value="Dynein_linker_3"/>
</dbReference>
<keyword evidence="5" id="KW-1185">Reference proteome</keyword>
<proteinExistence type="inferred from homology"/>
<name>A0A4Y2NFP4_ARAVE</name>
<dbReference type="FunFam" id="1.20.140.100:FF:000003">
    <property type="entry name" value="Dynein, axonemal, heavy chain 5"/>
    <property type="match status" value="1"/>
</dbReference>
<dbReference type="PANTHER" id="PTHR46532:SF4">
    <property type="entry name" value="AAA+ ATPASE DOMAIN-CONTAINING PROTEIN"/>
    <property type="match status" value="1"/>
</dbReference>
<dbReference type="PANTHER" id="PTHR46532">
    <property type="entry name" value="MALE FERTILITY FACTOR KL5"/>
    <property type="match status" value="1"/>
</dbReference>
<comment type="similarity">
    <text evidence="1">Belongs to the dynein heavy chain family.</text>
</comment>
<feature type="region of interest" description="Disordered" evidence="2">
    <location>
        <begin position="289"/>
        <end position="309"/>
    </location>
</feature>
<dbReference type="AlphaFoldDB" id="A0A4Y2NFP4"/>
<accession>A0A4Y2NFP4</accession>
<evidence type="ECO:0000313" key="5">
    <source>
        <dbReference type="Proteomes" id="UP000499080"/>
    </source>
</evidence>
<evidence type="ECO:0000256" key="1">
    <source>
        <dbReference type="ARBA" id="ARBA00008887"/>
    </source>
</evidence>
<evidence type="ECO:0000259" key="3">
    <source>
        <dbReference type="Pfam" id="PF08393"/>
    </source>
</evidence>
<dbReference type="GO" id="GO:0045505">
    <property type="term" value="F:dynein intermediate chain binding"/>
    <property type="evidence" value="ECO:0007669"/>
    <property type="project" value="InterPro"/>
</dbReference>
<dbReference type="InterPro" id="IPR042222">
    <property type="entry name" value="Dynein_2_N"/>
</dbReference>
<dbReference type="OrthoDB" id="447173at2759"/>
<dbReference type="GO" id="GO:0005858">
    <property type="term" value="C:axonemal dynein complex"/>
    <property type="evidence" value="ECO:0007669"/>
    <property type="project" value="TreeGrafter"/>
</dbReference>
<protein>
    <submittedName>
        <fullName evidence="4">Dynein heavy chain 8, axonemal</fullName>
    </submittedName>
</protein>
<sequence>MGTGVKTSTINTGDICIAAEKEREIEAKLNQIFADWAIENLYFSHFKNRGNLLLKGTEAGETTFKLEDGLMNLGSLLSNRYSAAIKWLHYLTTATEVIENCLIVQNLWVYLEAVFVGGDIGKQLPKEAERFVVIDSTWVKLMERAREKVNVIKCCAEDDTMSKALPHLLEELEACQKSLVGYLESKRRICLRFFFILDPALLEILGQASDSHTIQAHLLGVFENVFKVKFDPDDYNKITAVISKEGDEIPVRQGCTNSPEGETNSANQKAEIDIRMEEIIAEIYFEEECQTSQVKKSDSRPTGTSPYPA</sequence>
<dbReference type="GO" id="GO:0051959">
    <property type="term" value="F:dynein light intermediate chain binding"/>
    <property type="evidence" value="ECO:0007669"/>
    <property type="project" value="InterPro"/>
</dbReference>
<evidence type="ECO:0000313" key="4">
    <source>
        <dbReference type="EMBL" id="GBN37390.1"/>
    </source>
</evidence>
<dbReference type="Gene3D" id="1.20.140.100">
    <property type="entry name" value="Dynein heavy chain, N-terminal domain 2"/>
    <property type="match status" value="1"/>
</dbReference>
<dbReference type="Proteomes" id="UP000499080">
    <property type="component" value="Unassembled WGS sequence"/>
</dbReference>